<evidence type="ECO:0000259" key="7">
    <source>
        <dbReference type="PROSITE" id="PS50893"/>
    </source>
</evidence>
<evidence type="ECO:0000313" key="8">
    <source>
        <dbReference type="EMBL" id="MBB4911341.1"/>
    </source>
</evidence>
<name>A0A7W7VIB2_9PSEU</name>
<dbReference type="GO" id="GO:0005886">
    <property type="term" value="C:plasma membrane"/>
    <property type="evidence" value="ECO:0007669"/>
    <property type="project" value="UniProtKB-SubCell"/>
</dbReference>
<comment type="similarity">
    <text evidence="2">Belongs to the ABC transporter superfamily.</text>
</comment>
<evidence type="ECO:0000313" key="9">
    <source>
        <dbReference type="Proteomes" id="UP000520767"/>
    </source>
</evidence>
<dbReference type="PANTHER" id="PTHR42711">
    <property type="entry name" value="ABC TRANSPORTER ATP-BINDING PROTEIN"/>
    <property type="match status" value="1"/>
</dbReference>
<evidence type="ECO:0000256" key="3">
    <source>
        <dbReference type="ARBA" id="ARBA00022448"/>
    </source>
</evidence>
<dbReference type="InterPro" id="IPR050763">
    <property type="entry name" value="ABC_transporter_ATP-binding"/>
</dbReference>
<dbReference type="AlphaFoldDB" id="A0A7W7VIB2"/>
<dbReference type="Proteomes" id="UP000520767">
    <property type="component" value="Unassembled WGS sequence"/>
</dbReference>
<evidence type="ECO:0000256" key="1">
    <source>
        <dbReference type="ARBA" id="ARBA00004202"/>
    </source>
</evidence>
<dbReference type="CDD" id="cd03230">
    <property type="entry name" value="ABC_DR_subfamily_A"/>
    <property type="match status" value="1"/>
</dbReference>
<dbReference type="PROSITE" id="PS00211">
    <property type="entry name" value="ABC_TRANSPORTER_1"/>
    <property type="match status" value="1"/>
</dbReference>
<comment type="caution">
    <text evidence="8">The sequence shown here is derived from an EMBL/GenBank/DDBJ whole genome shotgun (WGS) entry which is preliminary data.</text>
</comment>
<keyword evidence="3" id="KW-0813">Transport</keyword>
<evidence type="ECO:0000256" key="6">
    <source>
        <dbReference type="ARBA" id="ARBA00023251"/>
    </source>
</evidence>
<evidence type="ECO:0000256" key="5">
    <source>
        <dbReference type="ARBA" id="ARBA00022840"/>
    </source>
</evidence>
<feature type="domain" description="ABC transporter" evidence="7">
    <location>
        <begin position="4"/>
        <end position="229"/>
    </location>
</feature>
<evidence type="ECO:0000256" key="2">
    <source>
        <dbReference type="ARBA" id="ARBA00005417"/>
    </source>
</evidence>
<proteinExistence type="inferred from homology"/>
<protein>
    <submittedName>
        <fullName evidence="8">ABC-2 type transport system ATP-binding protein</fullName>
    </submittedName>
</protein>
<dbReference type="GO" id="GO:0046677">
    <property type="term" value="P:response to antibiotic"/>
    <property type="evidence" value="ECO:0007669"/>
    <property type="project" value="UniProtKB-KW"/>
</dbReference>
<reference evidence="8 9" key="1">
    <citation type="submission" date="2020-08" db="EMBL/GenBank/DDBJ databases">
        <title>Genomic Encyclopedia of Type Strains, Phase III (KMG-III): the genomes of soil and plant-associated and newly described type strains.</title>
        <authorList>
            <person name="Whitman W."/>
        </authorList>
    </citation>
    <scope>NUCLEOTIDE SEQUENCE [LARGE SCALE GENOMIC DNA]</scope>
    <source>
        <strain evidence="8 9">CECT 8960</strain>
    </source>
</reference>
<dbReference type="InterPro" id="IPR017871">
    <property type="entry name" value="ABC_transporter-like_CS"/>
</dbReference>
<keyword evidence="6" id="KW-0046">Antibiotic resistance</keyword>
<gene>
    <name evidence="8" type="ORF">FHR82_007601</name>
</gene>
<evidence type="ECO:0000256" key="4">
    <source>
        <dbReference type="ARBA" id="ARBA00022741"/>
    </source>
</evidence>
<dbReference type="RefSeq" id="WP_184815348.1">
    <property type="nucleotide sequence ID" value="NZ_JACHJQ010000009.1"/>
</dbReference>
<dbReference type="Gene3D" id="3.40.50.300">
    <property type="entry name" value="P-loop containing nucleotide triphosphate hydrolases"/>
    <property type="match status" value="1"/>
</dbReference>
<keyword evidence="4" id="KW-0547">Nucleotide-binding</keyword>
<organism evidence="8 9">
    <name type="scientific">Actinophytocola algeriensis</name>
    <dbReference type="NCBI Taxonomy" id="1768010"/>
    <lineage>
        <taxon>Bacteria</taxon>
        <taxon>Bacillati</taxon>
        <taxon>Actinomycetota</taxon>
        <taxon>Actinomycetes</taxon>
        <taxon>Pseudonocardiales</taxon>
        <taxon>Pseudonocardiaceae</taxon>
    </lineage>
</organism>
<comment type="subcellular location">
    <subcellularLocation>
        <location evidence="1">Cell membrane</location>
        <topology evidence="1">Peripheral membrane protein</topology>
    </subcellularLocation>
</comment>
<dbReference type="InterPro" id="IPR003439">
    <property type="entry name" value="ABC_transporter-like_ATP-bd"/>
</dbReference>
<dbReference type="PROSITE" id="PS50893">
    <property type="entry name" value="ABC_TRANSPORTER_2"/>
    <property type="match status" value="1"/>
</dbReference>
<dbReference type="EMBL" id="JACHJQ010000009">
    <property type="protein sequence ID" value="MBB4911341.1"/>
    <property type="molecule type" value="Genomic_DNA"/>
</dbReference>
<dbReference type="SUPFAM" id="SSF52540">
    <property type="entry name" value="P-loop containing nucleoside triphosphate hydrolases"/>
    <property type="match status" value="1"/>
</dbReference>
<dbReference type="InterPro" id="IPR003593">
    <property type="entry name" value="AAA+_ATPase"/>
</dbReference>
<dbReference type="InterPro" id="IPR027417">
    <property type="entry name" value="P-loop_NTPase"/>
</dbReference>
<sequence length="299" mass="31806">MNAIEVTGLTHVYGDVVAVDDVGFTVAEGEVFALLGTNGAGKTTTLEVVEGFLRPAEGTVRVLGRDPRTERAALAPSMGVLPQESGLIGELTVAETLSLWQRLSSRKDSPAELMDRLALAHRADVQAERLSGGERRRLDVALAVWGRPRLVVLDEMTAGLDPESRQRVWALVEDLAATGTTVLMTTHYLEEAEALADRVAIMHAGRVRVAGTLSAVLSSRPARITATLPPGFPALPAVSGTVDLDGRALAVETEALQDDLHALLVWADRHGLRLDGLNATQASLEEVFLELASARMGAA</sequence>
<keyword evidence="5 8" id="KW-0067">ATP-binding</keyword>
<dbReference type="Pfam" id="PF00005">
    <property type="entry name" value="ABC_tran"/>
    <property type="match status" value="1"/>
</dbReference>
<accession>A0A7W7VIB2</accession>
<dbReference type="PANTHER" id="PTHR42711:SF5">
    <property type="entry name" value="ABC TRANSPORTER ATP-BINDING PROTEIN NATA"/>
    <property type="match status" value="1"/>
</dbReference>
<dbReference type="SMART" id="SM00382">
    <property type="entry name" value="AAA"/>
    <property type="match status" value="1"/>
</dbReference>
<dbReference type="GO" id="GO:0016887">
    <property type="term" value="F:ATP hydrolysis activity"/>
    <property type="evidence" value="ECO:0007669"/>
    <property type="project" value="InterPro"/>
</dbReference>
<dbReference type="GO" id="GO:0005524">
    <property type="term" value="F:ATP binding"/>
    <property type="evidence" value="ECO:0007669"/>
    <property type="project" value="UniProtKB-KW"/>
</dbReference>
<keyword evidence="9" id="KW-1185">Reference proteome</keyword>